<proteinExistence type="predicted"/>
<protein>
    <submittedName>
        <fullName evidence="1">GNAT family protein</fullName>
        <ecNumber evidence="1">2.-.-.-</ecNumber>
    </submittedName>
</protein>
<accession>A0ACC6M6R9</accession>
<evidence type="ECO:0000313" key="1">
    <source>
        <dbReference type="EMBL" id="MDX8046671.1"/>
    </source>
</evidence>
<name>A0ACC6M6R9_9BACI</name>
<keyword evidence="2" id="KW-1185">Reference proteome</keyword>
<keyword evidence="1" id="KW-0808">Transferase</keyword>
<dbReference type="EMBL" id="JAWZSR010000006">
    <property type="protein sequence ID" value="MDX8046671.1"/>
    <property type="molecule type" value="Genomic_DNA"/>
</dbReference>
<evidence type="ECO:0000313" key="2">
    <source>
        <dbReference type="Proteomes" id="UP001277972"/>
    </source>
</evidence>
<dbReference type="EC" id="2.-.-.-" evidence="1"/>
<reference evidence="1" key="1">
    <citation type="submission" date="2023-11" db="EMBL/GenBank/DDBJ databases">
        <title>Gracilibacillus pellucida a moderately halophilic bacterium isolated from saline soil in Xinjiang province.</title>
        <authorList>
            <person name="Zhang Z."/>
            <person name="Tan F."/>
            <person name="Wang Y."/>
            <person name="Xia M."/>
        </authorList>
    </citation>
    <scope>NUCLEOTIDE SEQUENCE</scope>
    <source>
        <strain evidence="1">S3-1-1</strain>
    </source>
</reference>
<gene>
    <name evidence="1" type="ORF">SH601_11830</name>
</gene>
<sequence length="177" mass="20534">MFSSQRISLRKVDRTDAEKYHIWRNDMEVMSYTNLSLDQYTIEDTQHFVESVLMDASSSKSYMIVDNEENLSIGITSLIHIDGKNRNAECIIDIGEKQYWGNGYGKEALSLLLDFAFNELNLHRISLNVFSFNKRAIHVYQSLGFIQEGTSRQALFRNGQWHDIIQMGILQAEWSNN</sequence>
<comment type="caution">
    <text evidence="1">The sequence shown here is derived from an EMBL/GenBank/DDBJ whole genome shotgun (WGS) entry which is preliminary data.</text>
</comment>
<organism evidence="1 2">
    <name type="scientific">Gracilibacillus pellucidus</name>
    <dbReference type="NCBI Taxonomy" id="3095368"/>
    <lineage>
        <taxon>Bacteria</taxon>
        <taxon>Bacillati</taxon>
        <taxon>Bacillota</taxon>
        <taxon>Bacilli</taxon>
        <taxon>Bacillales</taxon>
        <taxon>Bacillaceae</taxon>
        <taxon>Gracilibacillus</taxon>
    </lineage>
</organism>
<dbReference type="Proteomes" id="UP001277972">
    <property type="component" value="Unassembled WGS sequence"/>
</dbReference>